<feature type="region of interest" description="Disordered" evidence="12">
    <location>
        <begin position="86"/>
        <end position="112"/>
    </location>
</feature>
<keyword evidence="8 10" id="KW-0630">Potassium</keyword>
<dbReference type="AlphaFoldDB" id="A0A3N0WY55"/>
<dbReference type="CDD" id="cd04164">
    <property type="entry name" value="trmE"/>
    <property type="match status" value="1"/>
</dbReference>
<dbReference type="InterPro" id="IPR005225">
    <property type="entry name" value="Small_GTP-bd"/>
</dbReference>
<dbReference type="NCBIfam" id="TIGR00231">
    <property type="entry name" value="small_GTP"/>
    <property type="match status" value="1"/>
</dbReference>
<keyword evidence="3 10" id="KW-0819">tRNA processing</keyword>
<dbReference type="InterPro" id="IPR027417">
    <property type="entry name" value="P-loop_NTPase"/>
</dbReference>
<dbReference type="SUPFAM" id="SSF103025">
    <property type="entry name" value="Folate-binding domain"/>
    <property type="match status" value="1"/>
</dbReference>
<comment type="subcellular location">
    <subcellularLocation>
        <location evidence="10">Cytoplasm</location>
    </subcellularLocation>
</comment>
<dbReference type="GO" id="GO:0002098">
    <property type="term" value="P:tRNA wobble uridine modification"/>
    <property type="evidence" value="ECO:0007669"/>
    <property type="project" value="TreeGrafter"/>
</dbReference>
<feature type="binding site" evidence="10">
    <location>
        <begin position="309"/>
        <end position="315"/>
    </location>
    <ligand>
        <name>GTP</name>
        <dbReference type="ChEBI" id="CHEBI:37565"/>
    </ligand>
</feature>
<dbReference type="InterPro" id="IPR006073">
    <property type="entry name" value="GTP-bd"/>
</dbReference>
<evidence type="ECO:0000313" key="14">
    <source>
        <dbReference type="EMBL" id="ROI10044.1"/>
    </source>
</evidence>
<dbReference type="Pfam" id="PF01926">
    <property type="entry name" value="MMR_HSR1"/>
    <property type="match status" value="1"/>
</dbReference>
<evidence type="ECO:0000256" key="1">
    <source>
        <dbReference type="ARBA" id="ARBA00011043"/>
    </source>
</evidence>
<feature type="binding site" evidence="10">
    <location>
        <position position="315"/>
    </location>
    <ligand>
        <name>Mg(2+)</name>
        <dbReference type="ChEBI" id="CHEBI:18420"/>
    </ligand>
</feature>
<feature type="binding site" evidence="10">
    <location>
        <position position="184"/>
    </location>
    <ligand>
        <name>(6S)-5-formyl-5,6,7,8-tetrahydrofolate</name>
        <dbReference type="ChEBI" id="CHEBI:57457"/>
    </ligand>
</feature>
<dbReference type="HAMAP" id="MF_00379">
    <property type="entry name" value="GTPase_MnmE"/>
    <property type="match status" value="1"/>
</dbReference>
<dbReference type="InterPro" id="IPR004520">
    <property type="entry name" value="GTPase_MnmE"/>
</dbReference>
<accession>A0A3N0WY55</accession>
<dbReference type="SUPFAM" id="SSF52540">
    <property type="entry name" value="P-loop containing nucleoside triphosphate hydrolases"/>
    <property type="match status" value="1"/>
</dbReference>
<dbReference type="InterPro" id="IPR031168">
    <property type="entry name" value="G_TrmE"/>
</dbReference>
<dbReference type="Gene3D" id="3.40.50.300">
    <property type="entry name" value="P-loop containing nucleotide triphosphate hydrolases"/>
    <property type="match status" value="1"/>
</dbReference>
<keyword evidence="9 10" id="KW-0342">GTP-binding</keyword>
<feature type="binding site" evidence="10">
    <location>
        <position position="22"/>
    </location>
    <ligand>
        <name>(6S)-5-formyl-5,6,7,8-tetrahydrofolate</name>
        <dbReference type="ChEBI" id="CHEBI:57457"/>
    </ligand>
</feature>
<evidence type="ECO:0000256" key="12">
    <source>
        <dbReference type="SAM" id="MobiDB-lite"/>
    </source>
</evidence>
<evidence type="ECO:0000256" key="8">
    <source>
        <dbReference type="ARBA" id="ARBA00022958"/>
    </source>
</evidence>
<dbReference type="Gene3D" id="1.20.120.430">
    <property type="entry name" value="tRNA modification GTPase MnmE domain 2"/>
    <property type="match status" value="1"/>
</dbReference>
<dbReference type="InterPro" id="IPR027368">
    <property type="entry name" value="MnmE_dom2"/>
</dbReference>
<name>A0A3N0WY55_9FLAO</name>
<evidence type="ECO:0000313" key="15">
    <source>
        <dbReference type="Proteomes" id="UP000270224"/>
    </source>
</evidence>
<feature type="binding site" evidence="10">
    <location>
        <begin position="290"/>
        <end position="295"/>
    </location>
    <ligand>
        <name>GTP</name>
        <dbReference type="ChEBI" id="CHEBI:37565"/>
    </ligand>
</feature>
<dbReference type="NCBIfam" id="NF003661">
    <property type="entry name" value="PRK05291.1-3"/>
    <property type="match status" value="1"/>
</dbReference>
<dbReference type="InterPro" id="IPR025867">
    <property type="entry name" value="MnmE_helical"/>
</dbReference>
<dbReference type="RefSeq" id="WP_123265292.1">
    <property type="nucleotide sequence ID" value="NZ_RJUG01000002.1"/>
</dbReference>
<evidence type="ECO:0000256" key="2">
    <source>
        <dbReference type="ARBA" id="ARBA00022490"/>
    </source>
</evidence>
<protein>
    <recommendedName>
        <fullName evidence="10">tRNA modification GTPase MnmE</fullName>
        <ecNumber evidence="10">3.6.-.-</ecNumber>
    </recommendedName>
</protein>
<evidence type="ECO:0000256" key="10">
    <source>
        <dbReference type="HAMAP-Rule" id="MF_00379"/>
    </source>
</evidence>
<comment type="cofactor">
    <cofactor evidence="10">
        <name>K(+)</name>
        <dbReference type="ChEBI" id="CHEBI:29103"/>
    </cofactor>
    <text evidence="10">Binds 1 potassium ion per subunit.</text>
</comment>
<dbReference type="NCBIfam" id="TIGR00450">
    <property type="entry name" value="mnmE_trmE_thdF"/>
    <property type="match status" value="1"/>
</dbReference>
<evidence type="ECO:0000256" key="5">
    <source>
        <dbReference type="ARBA" id="ARBA00022741"/>
    </source>
</evidence>
<gene>
    <name evidence="10 14" type="primary">mnmE</name>
    <name evidence="10" type="synonym">trmE</name>
    <name evidence="14" type="ORF">EGI11_04655</name>
</gene>
<dbReference type="EMBL" id="RJUG01000002">
    <property type="protein sequence ID" value="ROI10044.1"/>
    <property type="molecule type" value="Genomic_DNA"/>
</dbReference>
<sequence>MNQDTICAIATANGVGALGIIRLSGAEAVSIAQRCFKGAKLEEAASHTVHYGYIFERREARDEKLEIRGGSRELRIKSQEPRIKIQGESVKGSEAEGQIEGEKVVSSPLSTVNQEEAVNPEELIDEVMVSVFRAPKTFTTEDVVEISYHGSPHIAKKILEVLVKNGARLAKAGEFTMRAFMNGRIDLAQAESIADLIASENEASRKVALNQLKGGITNEISVLRNDLLNFTSLIELELDFAEEDVEFADRSAMNSLLQNLRTKLSALIESFQYGNALKNGVEVAIIGKPNAGKSTLLNALLKEERAIVSEIAGTTRDTIEEVIHLKGTAFRFVDTAGLRETTDVIEKIGVTKAKEKIASAKVLLYLYDEQDSTTEEVIAFVKEFHREDLKIVLIHNKVDLTNDEIPNEFDRILTEELFPDYCDQILRISAKEKTGIEAVKNVLTDYVENLKDQESNVIITNQRHYDALEKSLQSVLQVEEAVSSGIHTELLAYELRNALEQLGEISGEFTNDEVLGNIFSKFCIGK</sequence>
<keyword evidence="5 10" id="KW-0547">Nucleotide-binding</keyword>
<reference evidence="15" key="2">
    <citation type="submission" date="2018-11" db="EMBL/GenBank/DDBJ databases">
        <title>Proposal to divide the Flavobacteriaceae and reorganize its genera based on Amino Acid Identity values calculated from whole genome sequences.</title>
        <authorList>
            <person name="Nicholson A.C."/>
            <person name="Gulvik C.A."/>
            <person name="Whitney A.M."/>
            <person name="Humrighouse B.W."/>
            <person name="Bell M."/>
            <person name="Holmens B."/>
            <person name="Steigerwalt A."/>
            <person name="Villarma A."/>
            <person name="Sheth M."/>
            <person name="Batra D."/>
            <person name="Pryor J."/>
            <person name="Bernardet J.-F."/>
            <person name="Hugo C."/>
            <person name="Kampfer P."/>
            <person name="Newman J."/>
            <person name="Mcquiston J.R."/>
        </authorList>
    </citation>
    <scope>NUCLEOTIDE SEQUENCE [LARGE SCALE GENOMIC DNA]</scope>
    <source>
        <strain evidence="15">H3056</strain>
    </source>
</reference>
<evidence type="ECO:0000256" key="9">
    <source>
        <dbReference type="ARBA" id="ARBA00023134"/>
    </source>
</evidence>
<dbReference type="Pfam" id="PF12631">
    <property type="entry name" value="MnmE_helical"/>
    <property type="match status" value="1"/>
</dbReference>
<reference evidence="15" key="1">
    <citation type="submission" date="2018-11" db="EMBL/GenBank/DDBJ databases">
        <title>Proposal to divide the Flavobacteriaceae and reorganize its genera based on Amino Acid Identity values calculated from whole genome sequences.</title>
        <authorList>
            <person name="Nicholson A.C."/>
            <person name="Gulvik C.A."/>
            <person name="Whitney A.M."/>
            <person name="Humrighouse B.W."/>
            <person name="Bell M."/>
            <person name="Holmes B."/>
            <person name="Steigerwalt A."/>
            <person name="Villarma A."/>
            <person name="Sheth M."/>
            <person name="Batra D."/>
            <person name="Pryor J."/>
            <person name="Bernardet J.-F."/>
            <person name="Hugo C."/>
            <person name="Kampfer P."/>
            <person name="Newman J."/>
            <person name="Mcquiston J.R."/>
        </authorList>
    </citation>
    <scope>NUCLEOTIDE SEQUENCE [LARGE SCALE GENOMIC DNA]</scope>
    <source>
        <strain evidence="15">H3056</strain>
    </source>
</reference>
<dbReference type="Proteomes" id="UP000270224">
    <property type="component" value="Unassembled WGS sequence"/>
</dbReference>
<evidence type="ECO:0000256" key="7">
    <source>
        <dbReference type="ARBA" id="ARBA00022842"/>
    </source>
</evidence>
<comment type="caution">
    <text evidence="10">Lacks conserved residue(s) required for the propagation of feature annotation.</text>
</comment>
<dbReference type="PRINTS" id="PR00449">
    <property type="entry name" value="RASTRNSFRMNG"/>
</dbReference>
<evidence type="ECO:0000256" key="6">
    <source>
        <dbReference type="ARBA" id="ARBA00022801"/>
    </source>
</evidence>
<organism evidence="14 15">
    <name type="scientific">Kaistella daneshvariae</name>
    <dbReference type="NCBI Taxonomy" id="2487074"/>
    <lineage>
        <taxon>Bacteria</taxon>
        <taxon>Pseudomonadati</taxon>
        <taxon>Bacteroidota</taxon>
        <taxon>Flavobacteriia</taxon>
        <taxon>Flavobacteriales</taxon>
        <taxon>Weeksellaceae</taxon>
        <taxon>Chryseobacterium group</taxon>
        <taxon>Kaistella</taxon>
    </lineage>
</organism>
<dbReference type="OrthoDB" id="9805918at2"/>
<dbReference type="PROSITE" id="PS51709">
    <property type="entry name" value="G_TRME"/>
    <property type="match status" value="1"/>
</dbReference>
<dbReference type="PANTHER" id="PTHR42714">
    <property type="entry name" value="TRNA MODIFICATION GTPASE GTPBP3"/>
    <property type="match status" value="1"/>
</dbReference>
<feature type="binding site" evidence="10">
    <location>
        <position position="294"/>
    </location>
    <ligand>
        <name>Mg(2+)</name>
        <dbReference type="ChEBI" id="CHEBI:18420"/>
    </ligand>
</feature>
<dbReference type="GO" id="GO:0046872">
    <property type="term" value="F:metal ion binding"/>
    <property type="evidence" value="ECO:0007669"/>
    <property type="project" value="UniProtKB-KW"/>
</dbReference>
<feature type="binding site" evidence="10">
    <location>
        <position position="309"/>
    </location>
    <ligand>
        <name>K(+)</name>
        <dbReference type="ChEBI" id="CHEBI:29103"/>
    </ligand>
</feature>
<dbReference type="InterPro" id="IPR027266">
    <property type="entry name" value="TrmE/GcvT-like"/>
</dbReference>
<evidence type="ECO:0000256" key="3">
    <source>
        <dbReference type="ARBA" id="ARBA00022694"/>
    </source>
</evidence>
<dbReference type="PANTHER" id="PTHR42714:SF2">
    <property type="entry name" value="TRNA MODIFICATION GTPASE GTPBP3, MITOCHONDRIAL"/>
    <property type="match status" value="1"/>
</dbReference>
<feature type="binding site" evidence="10">
    <location>
        <position position="145"/>
    </location>
    <ligand>
        <name>(6S)-5-formyl-5,6,7,8-tetrahydrofolate</name>
        <dbReference type="ChEBI" id="CHEBI:57457"/>
    </ligand>
</feature>
<keyword evidence="7 10" id="KW-0460">Magnesium</keyword>
<keyword evidence="4 10" id="KW-0479">Metal-binding</keyword>
<comment type="subunit">
    <text evidence="10">Homodimer. Heterotetramer of two MnmE and two MnmG subunits.</text>
</comment>
<comment type="function">
    <text evidence="10">Exhibits a very high intrinsic GTPase hydrolysis rate. Involved in the addition of a carboxymethylaminomethyl (cmnm) group at the wobble position (U34) of certain tRNAs, forming tRNA-cmnm(5)s(2)U34.</text>
</comment>
<feature type="domain" description="TrmE-type G" evidence="13">
    <location>
        <begin position="280"/>
        <end position="448"/>
    </location>
</feature>
<dbReference type="CDD" id="cd14858">
    <property type="entry name" value="TrmE_N"/>
    <property type="match status" value="1"/>
</dbReference>
<keyword evidence="6 10" id="KW-0378">Hydrolase</keyword>
<comment type="caution">
    <text evidence="14">The sequence shown here is derived from an EMBL/GenBank/DDBJ whole genome shotgun (WGS) entry which is preliminary data.</text>
</comment>
<evidence type="ECO:0000256" key="4">
    <source>
        <dbReference type="ARBA" id="ARBA00022723"/>
    </source>
</evidence>
<evidence type="ECO:0000256" key="11">
    <source>
        <dbReference type="RuleBase" id="RU003313"/>
    </source>
</evidence>
<feature type="binding site" evidence="10">
    <location>
        <begin position="334"/>
        <end position="337"/>
    </location>
    <ligand>
        <name>GTP</name>
        <dbReference type="ChEBI" id="CHEBI:37565"/>
    </ligand>
</feature>
<feature type="binding site" evidence="10">
    <location>
        <position position="290"/>
    </location>
    <ligand>
        <name>K(+)</name>
        <dbReference type="ChEBI" id="CHEBI:29103"/>
    </ligand>
</feature>
<comment type="similarity">
    <text evidence="1 10 11">Belongs to the TRAFAC class TrmE-Era-EngA-EngB-Septin-like GTPase superfamily. TrmE GTPase family.</text>
</comment>
<dbReference type="GO" id="GO:0005525">
    <property type="term" value="F:GTP binding"/>
    <property type="evidence" value="ECO:0007669"/>
    <property type="project" value="UniProtKB-UniRule"/>
</dbReference>
<evidence type="ECO:0000259" key="13">
    <source>
        <dbReference type="PROSITE" id="PS51709"/>
    </source>
</evidence>
<dbReference type="Pfam" id="PF10396">
    <property type="entry name" value="TrmE_N"/>
    <property type="match status" value="2"/>
</dbReference>
<dbReference type="Gene3D" id="3.30.1360.120">
    <property type="entry name" value="Probable tRNA modification gtpase trme, domain 1"/>
    <property type="match status" value="2"/>
</dbReference>
<dbReference type="GO" id="GO:0030488">
    <property type="term" value="P:tRNA methylation"/>
    <property type="evidence" value="ECO:0007669"/>
    <property type="project" value="TreeGrafter"/>
</dbReference>
<feature type="binding site" evidence="10">
    <location>
        <position position="526"/>
    </location>
    <ligand>
        <name>(6S)-5-formyl-5,6,7,8-tetrahydrofolate</name>
        <dbReference type="ChEBI" id="CHEBI:57457"/>
    </ligand>
</feature>
<dbReference type="InterPro" id="IPR018948">
    <property type="entry name" value="GTP-bd_TrmE_N"/>
</dbReference>
<keyword evidence="2 10" id="KW-0963">Cytoplasm</keyword>
<proteinExistence type="inferred from homology"/>
<feature type="binding site" evidence="10">
    <location>
        <position position="314"/>
    </location>
    <ligand>
        <name>K(+)</name>
        <dbReference type="ChEBI" id="CHEBI:29103"/>
    </ligand>
</feature>
<dbReference type="FunFam" id="3.40.50.300:FF:001376">
    <property type="entry name" value="tRNA modification GTPase MnmE"/>
    <property type="match status" value="1"/>
</dbReference>
<dbReference type="EC" id="3.6.-.-" evidence="10"/>
<dbReference type="GO" id="GO:0005829">
    <property type="term" value="C:cytosol"/>
    <property type="evidence" value="ECO:0007669"/>
    <property type="project" value="TreeGrafter"/>
</dbReference>
<feature type="binding site" evidence="10">
    <location>
        <position position="311"/>
    </location>
    <ligand>
        <name>K(+)</name>
        <dbReference type="ChEBI" id="CHEBI:29103"/>
    </ligand>
</feature>
<dbReference type="GO" id="GO:0003924">
    <property type="term" value="F:GTPase activity"/>
    <property type="evidence" value="ECO:0007669"/>
    <property type="project" value="UniProtKB-UniRule"/>
</dbReference>
<dbReference type="SUPFAM" id="SSF116878">
    <property type="entry name" value="TrmE connector domain"/>
    <property type="match status" value="1"/>
</dbReference>